<name>A0A9Q1JL35_9CARY</name>
<dbReference type="PANTHER" id="PTHR33710">
    <property type="entry name" value="BNAC02G09200D PROTEIN"/>
    <property type="match status" value="1"/>
</dbReference>
<evidence type="ECO:0000313" key="2">
    <source>
        <dbReference type="Proteomes" id="UP001153076"/>
    </source>
</evidence>
<dbReference type="InterPro" id="IPR036691">
    <property type="entry name" value="Endo/exonu/phosph_ase_sf"/>
</dbReference>
<organism evidence="1 2">
    <name type="scientific">Carnegiea gigantea</name>
    <dbReference type="NCBI Taxonomy" id="171969"/>
    <lineage>
        <taxon>Eukaryota</taxon>
        <taxon>Viridiplantae</taxon>
        <taxon>Streptophyta</taxon>
        <taxon>Embryophyta</taxon>
        <taxon>Tracheophyta</taxon>
        <taxon>Spermatophyta</taxon>
        <taxon>Magnoliopsida</taxon>
        <taxon>eudicotyledons</taxon>
        <taxon>Gunneridae</taxon>
        <taxon>Pentapetalae</taxon>
        <taxon>Caryophyllales</taxon>
        <taxon>Cactineae</taxon>
        <taxon>Cactaceae</taxon>
        <taxon>Cactoideae</taxon>
        <taxon>Echinocereeae</taxon>
        <taxon>Carnegiea</taxon>
    </lineage>
</organism>
<dbReference type="PANTHER" id="PTHR33710:SF71">
    <property type="entry name" value="ENDONUCLEASE_EXONUCLEASE_PHOSPHATASE DOMAIN-CONTAINING PROTEIN"/>
    <property type="match status" value="1"/>
</dbReference>
<dbReference type="AlphaFoldDB" id="A0A9Q1JL35"/>
<evidence type="ECO:0000313" key="1">
    <source>
        <dbReference type="EMBL" id="KAJ8427504.1"/>
    </source>
</evidence>
<sequence length="261" mass="29924">MEGFFQRLWGNKGYERTVAKLDGVFIVRFHLEVAFMDECEQKESIEEEEVHIQSTSDVIHVGHIECVTPPMGITLQNSFAKVRSVGPVFTWSNKHGVVKVCSKLDKVLMNEEALLAVSEVLYEVLPKDVSDHNPLQLTFGNQHKLRHLRFICFNIHYINSIKAMRKENGELTYSKDEIGGILVQHLQNFLGVRATRTRQKTEMLKLVNEDEFKIAMFSICNNKCPGSDGYGSGFFKESWNVIRHDVIQVVQEFFTTGKLLK</sequence>
<reference evidence="1" key="1">
    <citation type="submission" date="2022-04" db="EMBL/GenBank/DDBJ databases">
        <title>Carnegiea gigantea Genome sequencing and assembly v2.</title>
        <authorList>
            <person name="Copetti D."/>
            <person name="Sanderson M.J."/>
            <person name="Burquez A."/>
            <person name="Wojciechowski M.F."/>
        </authorList>
    </citation>
    <scope>NUCLEOTIDE SEQUENCE</scope>
    <source>
        <strain evidence="1">SGP5-SGP5p</strain>
        <tissue evidence="1">Aerial part</tissue>
    </source>
</reference>
<protein>
    <submittedName>
        <fullName evidence="1">Uncharacterized protein</fullName>
    </submittedName>
</protein>
<dbReference type="EMBL" id="JAKOGI010001137">
    <property type="protein sequence ID" value="KAJ8427504.1"/>
    <property type="molecule type" value="Genomic_DNA"/>
</dbReference>
<accession>A0A9Q1JL35</accession>
<keyword evidence="2" id="KW-1185">Reference proteome</keyword>
<dbReference type="OrthoDB" id="1112214at2759"/>
<proteinExistence type="predicted"/>
<gene>
    <name evidence="1" type="ORF">Cgig2_012346</name>
</gene>
<dbReference type="SUPFAM" id="SSF56219">
    <property type="entry name" value="DNase I-like"/>
    <property type="match status" value="1"/>
</dbReference>
<dbReference type="Proteomes" id="UP001153076">
    <property type="component" value="Unassembled WGS sequence"/>
</dbReference>
<comment type="caution">
    <text evidence="1">The sequence shown here is derived from an EMBL/GenBank/DDBJ whole genome shotgun (WGS) entry which is preliminary data.</text>
</comment>